<comment type="caution">
    <text evidence="1">The sequence shown here is derived from an EMBL/GenBank/DDBJ whole genome shotgun (WGS) entry which is preliminary data.</text>
</comment>
<dbReference type="AlphaFoldDB" id="A0A1B6NS48"/>
<name>A0A1B6NS48_9ZZZZ</name>
<accession>A0A1B6NS48</accession>
<organism evidence="1">
    <name type="scientific">marine sediment metagenome</name>
    <dbReference type="NCBI Taxonomy" id="412755"/>
    <lineage>
        <taxon>unclassified sequences</taxon>
        <taxon>metagenomes</taxon>
        <taxon>ecological metagenomes</taxon>
    </lineage>
</organism>
<reference evidence="1" key="1">
    <citation type="submission" date="2013-11" db="EMBL/GenBank/DDBJ databases">
        <title>Microbial diversity, functional groups and degradation webs in Northern and Southern Mediterranean and Red Sea marine crude oil polluted sites.</title>
        <authorList>
            <person name="Daffonchio D."/>
            <person name="Mapelli F."/>
            <person name="Ferrer M."/>
            <person name="Richter M."/>
            <person name="Cherif A."/>
            <person name="Malkawi H.I."/>
            <person name="Yakimov M.M."/>
            <person name="Abdel-Fattah Y.R."/>
            <person name="Blaghen M."/>
            <person name="Golyshin P.N."/>
            <person name="Kalogerakis N."/>
            <person name="Boon N."/>
            <person name="Magagnini M."/>
            <person name="Fava F."/>
        </authorList>
    </citation>
    <scope>NUCLEOTIDE SEQUENCE</scope>
</reference>
<gene>
    <name evidence="1" type="ORF">MGSAQ_002226</name>
</gene>
<protein>
    <submittedName>
        <fullName evidence="1">Uncharacterized protein</fullName>
    </submittedName>
</protein>
<sequence length="44" mass="4550">TSAEGASVLISDAAGKSIQKTGATSRDSKWPTAGMENYFLFGVV</sequence>
<dbReference type="EMBL" id="AYSL01001253">
    <property type="protein sequence ID" value="KTF06279.1"/>
    <property type="molecule type" value="Genomic_DNA"/>
</dbReference>
<proteinExistence type="predicted"/>
<feature type="non-terminal residue" evidence="1">
    <location>
        <position position="1"/>
    </location>
</feature>
<evidence type="ECO:0000313" key="1">
    <source>
        <dbReference type="EMBL" id="KTF06279.1"/>
    </source>
</evidence>